<dbReference type="EMBL" id="JALNTZ010000005">
    <property type="protein sequence ID" value="KAJ3652626.1"/>
    <property type="molecule type" value="Genomic_DNA"/>
</dbReference>
<protein>
    <submittedName>
        <fullName evidence="2">Uncharacterized protein</fullName>
    </submittedName>
</protein>
<dbReference type="AlphaFoldDB" id="A0AA38MDZ0"/>
<proteinExistence type="predicted"/>
<organism evidence="2 3">
    <name type="scientific">Zophobas morio</name>
    <dbReference type="NCBI Taxonomy" id="2755281"/>
    <lineage>
        <taxon>Eukaryota</taxon>
        <taxon>Metazoa</taxon>
        <taxon>Ecdysozoa</taxon>
        <taxon>Arthropoda</taxon>
        <taxon>Hexapoda</taxon>
        <taxon>Insecta</taxon>
        <taxon>Pterygota</taxon>
        <taxon>Neoptera</taxon>
        <taxon>Endopterygota</taxon>
        <taxon>Coleoptera</taxon>
        <taxon>Polyphaga</taxon>
        <taxon>Cucujiformia</taxon>
        <taxon>Tenebrionidae</taxon>
        <taxon>Zophobas</taxon>
    </lineage>
</organism>
<accession>A0AA38MDZ0</accession>
<gene>
    <name evidence="2" type="ORF">Zmor_018575</name>
</gene>
<evidence type="ECO:0000313" key="2">
    <source>
        <dbReference type="EMBL" id="KAJ3652626.1"/>
    </source>
</evidence>
<dbReference type="Proteomes" id="UP001168821">
    <property type="component" value="Unassembled WGS sequence"/>
</dbReference>
<name>A0AA38MDZ0_9CUCU</name>
<comment type="caution">
    <text evidence="2">The sequence shown here is derived from an EMBL/GenBank/DDBJ whole genome shotgun (WGS) entry which is preliminary data.</text>
</comment>
<feature type="region of interest" description="Disordered" evidence="1">
    <location>
        <begin position="96"/>
        <end position="131"/>
    </location>
</feature>
<reference evidence="2" key="1">
    <citation type="journal article" date="2023" name="G3 (Bethesda)">
        <title>Whole genome assemblies of Zophobas morio and Tenebrio molitor.</title>
        <authorList>
            <person name="Kaur S."/>
            <person name="Stinson S.A."/>
            <person name="diCenzo G.C."/>
        </authorList>
    </citation>
    <scope>NUCLEOTIDE SEQUENCE</scope>
    <source>
        <strain evidence="2">QUZm001</strain>
    </source>
</reference>
<keyword evidence="3" id="KW-1185">Reference proteome</keyword>
<evidence type="ECO:0000313" key="3">
    <source>
        <dbReference type="Proteomes" id="UP001168821"/>
    </source>
</evidence>
<feature type="compositionally biased region" description="Basic and acidic residues" evidence="1">
    <location>
        <begin position="98"/>
        <end position="117"/>
    </location>
</feature>
<evidence type="ECO:0000256" key="1">
    <source>
        <dbReference type="SAM" id="MobiDB-lite"/>
    </source>
</evidence>
<sequence length="131" mass="14329">MRVDKKIKRELRKIGSAVKKSKVQMKNDGKNIAEISAMVTVILVVTLCYGNQVDPGKENESVNPLVGDPGFKESVRCTSDSDKILEEIAQMQAEEEGLVVKDDAQSTEAPESKKLDNEVELLLGDDPGAKK</sequence>